<dbReference type="AlphaFoldDB" id="A0A316TXD6"/>
<comment type="subcellular location">
    <subcellularLocation>
        <location evidence="1">Nucleus</location>
        <location evidence="1">Nucleolus</location>
    </subcellularLocation>
</comment>
<feature type="compositionally biased region" description="Low complexity" evidence="11">
    <location>
        <begin position="415"/>
        <end position="426"/>
    </location>
</feature>
<dbReference type="STRING" id="1684307.A0A316TXD6"/>
<feature type="region of interest" description="Disordered" evidence="11">
    <location>
        <begin position="1"/>
        <end position="40"/>
    </location>
</feature>
<dbReference type="GO" id="GO:0030686">
    <property type="term" value="C:90S preribosome"/>
    <property type="evidence" value="ECO:0007669"/>
    <property type="project" value="TreeGrafter"/>
</dbReference>
<dbReference type="InterPro" id="IPR007034">
    <property type="entry name" value="BMS1_TSR1_C"/>
</dbReference>
<evidence type="ECO:0000256" key="2">
    <source>
        <dbReference type="ARBA" id="ARBA00022517"/>
    </source>
</evidence>
<evidence type="ECO:0000256" key="7">
    <source>
        <dbReference type="ARBA" id="ARBA00023134"/>
    </source>
</evidence>
<dbReference type="InterPro" id="IPR027417">
    <property type="entry name" value="P-loop_NTPase"/>
</dbReference>
<reference evidence="13 14" key="1">
    <citation type="journal article" date="2018" name="Mol. Biol. Evol.">
        <title>Broad Genomic Sampling Reveals a Smut Pathogenic Ancestry of the Fungal Clade Ustilaginomycotina.</title>
        <authorList>
            <person name="Kijpornyongpan T."/>
            <person name="Mondo S.J."/>
            <person name="Barry K."/>
            <person name="Sandor L."/>
            <person name="Lee J."/>
            <person name="Lipzen A."/>
            <person name="Pangilinan J."/>
            <person name="LaButti K."/>
            <person name="Hainaut M."/>
            <person name="Henrissat B."/>
            <person name="Grigoriev I.V."/>
            <person name="Spatafora J.W."/>
            <person name="Aime M.C."/>
        </authorList>
    </citation>
    <scope>NUCLEOTIDE SEQUENCE [LARGE SCALE GENOMIC DNA]</scope>
    <source>
        <strain evidence="13 14">MCA 4718</strain>
    </source>
</reference>
<keyword evidence="8" id="KW-0539">Nucleus</keyword>
<evidence type="ECO:0000256" key="5">
    <source>
        <dbReference type="ARBA" id="ARBA00022801"/>
    </source>
</evidence>
<evidence type="ECO:0000313" key="14">
    <source>
        <dbReference type="Proteomes" id="UP000245942"/>
    </source>
</evidence>
<sequence length="1149" mass="129152">MSDPTSQKHKSHHASQTDKKAQKEANRHSKGYNPRAFVNANPNVAQKQILRNAERDQQRLHVPLVSRTSEDEAPPVIIAIVGPQGVGKTTLMRSLIRRFTKHTLKDIRGPVTVVSGKKRRLTFIECGNDLNSMIDIGKIADLVLLMIDGSFGFEMETMEFLNILQAHGFPKVIGILSHLDLIKKSATLRATKKRLKSRFWTEVYAGAKLFYLSGIINGRYPDTEVANLSRFISVMKYRPLTFRNCHPYVLADRFEDLTSREQIRTQPKADRRITVYGYLRGTNMRPNQRVHVPGVGDMTISSIEKLADPCPLPTTESEKRRRLDDKHKLVHAPFSDVGGVMFDKDAVYINVPGNFTRKQRAEGEEGEDDEDDEGAGEGEAMVMKLQDAKRTLGDRGSGQDGELRLFEEDEAPLTAAAAAASGSNGKKSGRKAAFDDVGGDDDDDEDDEDASEDGDDDDLDYTGAGPSRGLAEDSDDDVDRELAFAESDSDMGFGSGEDDDEEDEDQPESSAAPWKRNLAAKAQATVEANKHRRKPDLMKLIYNSTLTPLDIAMGKTQPDRDDDRDEIRLADDDEGDDDFFQLARQDNGNGNGATSALDDDADLVPDQSALRWSQDDLDKWNDEAALDSIRHLFITGNREGEEGEEGADEDAGAGFDDEDGEDADAGRDVDEDPEVAREKALAAKKEALKKKFDEQYDDDDEAGEGEKDWYETQKAELARQAAANRAEFENSDEATRHAIEGYRPGCYLRIEFTAVPYELVEYFDPRSPLLVGGLLSSEETYGFVQVRIKRHRWHHKILKTNDPLIFSMGWRRFQSIPIYSMDDGTRNRMLKYTPEHMHCLATFWAPAARPNTGFCAFNTLSSSVASFRISATGTVLDVDSGSGAHKIVKKLKLTGYPAKVFKNTAFVKEMFTSSLEVAKFEGANIKTVSGIRGQVKKALAKPEGWFRATFEDKLLMSDIIFLRAWYSLHPRRYYNAVTSLLSPIDPDSSTGDRAWTGMRLTGKVRYDEKIKTPRPVNSIYKPITDRPEERKFNKLKIPRKLQAALPYASKPKQMKKQGKATYLQKRAVVMEKPEREAVALLQQMQAVQKAKVAKRVKKQEERKSERREKLKEKEEGKERKRKAESKEHFRKEGQKEAKRAKQTSKARGD</sequence>
<dbReference type="InterPro" id="IPR037875">
    <property type="entry name" value="Bms1_N"/>
</dbReference>
<feature type="compositionally biased region" description="Basic residues" evidence="11">
    <location>
        <begin position="1140"/>
        <end position="1149"/>
    </location>
</feature>
<dbReference type="EMBL" id="KZ819339">
    <property type="protein sequence ID" value="PWN17937.1"/>
    <property type="molecule type" value="Genomic_DNA"/>
</dbReference>
<feature type="region of interest" description="Disordered" evidence="11">
    <location>
        <begin position="415"/>
        <end position="534"/>
    </location>
</feature>
<dbReference type="Proteomes" id="UP000245942">
    <property type="component" value="Unassembled WGS sequence"/>
</dbReference>
<dbReference type="Pfam" id="PF04950">
    <property type="entry name" value="RIBIOP_C"/>
    <property type="match status" value="1"/>
</dbReference>
<evidence type="ECO:0000256" key="3">
    <source>
        <dbReference type="ARBA" id="ARBA00022553"/>
    </source>
</evidence>
<feature type="compositionally biased region" description="Basic and acidic residues" evidence="11">
    <location>
        <begin position="664"/>
        <end position="677"/>
    </location>
</feature>
<feature type="compositionally biased region" description="Basic and acidic residues" evidence="11">
    <location>
        <begin position="557"/>
        <end position="570"/>
    </location>
</feature>
<evidence type="ECO:0000313" key="13">
    <source>
        <dbReference type="EMBL" id="PWN17937.1"/>
    </source>
</evidence>
<evidence type="ECO:0000256" key="8">
    <source>
        <dbReference type="ARBA" id="ARBA00023242"/>
    </source>
</evidence>
<feature type="region of interest" description="Disordered" evidence="11">
    <location>
        <begin position="551"/>
        <end position="602"/>
    </location>
</feature>
<dbReference type="PANTHER" id="PTHR12858:SF2">
    <property type="entry name" value="RIBOSOME BIOGENESIS PROTEIN BMS1 HOMOLOG"/>
    <property type="match status" value="1"/>
</dbReference>
<dbReference type="GO" id="GO:0003924">
    <property type="term" value="F:GTPase activity"/>
    <property type="evidence" value="ECO:0007669"/>
    <property type="project" value="TreeGrafter"/>
</dbReference>
<feature type="compositionally biased region" description="Basic and acidic residues" evidence="11">
    <location>
        <begin position="1124"/>
        <end position="1139"/>
    </location>
</feature>
<dbReference type="GO" id="GO:0032040">
    <property type="term" value="C:small-subunit processome"/>
    <property type="evidence" value="ECO:0007669"/>
    <property type="project" value="UniProtKB-ARBA"/>
</dbReference>
<evidence type="ECO:0000259" key="12">
    <source>
        <dbReference type="PROSITE" id="PS51714"/>
    </source>
</evidence>
<gene>
    <name evidence="13" type="ORF">BCV69DRAFT_88967</name>
</gene>
<feature type="compositionally biased region" description="Basic and acidic residues" evidence="11">
    <location>
        <begin position="15"/>
        <end position="27"/>
    </location>
</feature>
<dbReference type="GO" id="GO:0000479">
    <property type="term" value="P:endonucleolytic cleavage of tricistronic rRNA transcript (SSU-rRNA, 5.8S rRNA, LSU-rRNA)"/>
    <property type="evidence" value="ECO:0007669"/>
    <property type="project" value="TreeGrafter"/>
</dbReference>
<dbReference type="FunFam" id="3.40.50.300:FF:000105">
    <property type="entry name" value="BMS1 ribosome biogenesis factor"/>
    <property type="match status" value="1"/>
</dbReference>
<evidence type="ECO:0000256" key="11">
    <source>
        <dbReference type="SAM" id="MobiDB-lite"/>
    </source>
</evidence>
<dbReference type="InterPro" id="IPR039761">
    <property type="entry name" value="Bms1/Tsr1"/>
</dbReference>
<keyword evidence="6" id="KW-0067">ATP-binding</keyword>
<keyword evidence="2" id="KW-0690">Ribosome biogenesis</keyword>
<dbReference type="CDD" id="cd01882">
    <property type="entry name" value="BMS1"/>
    <property type="match status" value="1"/>
</dbReference>
<evidence type="ECO:0000256" key="1">
    <source>
        <dbReference type="ARBA" id="ARBA00004604"/>
    </source>
</evidence>
<keyword evidence="3" id="KW-0597">Phosphoprotein</keyword>
<feature type="region of interest" description="Disordered" evidence="11">
    <location>
        <begin position="1091"/>
        <end position="1149"/>
    </location>
</feature>
<dbReference type="GO" id="GO:0005525">
    <property type="term" value="F:GTP binding"/>
    <property type="evidence" value="ECO:0007669"/>
    <property type="project" value="UniProtKB-KW"/>
</dbReference>
<dbReference type="PANTHER" id="PTHR12858">
    <property type="entry name" value="RIBOSOME BIOGENESIS PROTEIN"/>
    <property type="match status" value="1"/>
</dbReference>
<evidence type="ECO:0000256" key="10">
    <source>
        <dbReference type="ARBA" id="ARBA00061391"/>
    </source>
</evidence>
<dbReference type="SMART" id="SM01362">
    <property type="entry name" value="DUF663"/>
    <property type="match status" value="1"/>
</dbReference>
<proteinExistence type="inferred from homology"/>
<feature type="compositionally biased region" description="Acidic residues" evidence="11">
    <location>
        <begin position="641"/>
        <end position="663"/>
    </location>
</feature>
<feature type="compositionally biased region" description="Basic and acidic residues" evidence="11">
    <location>
        <begin position="1098"/>
        <end position="1118"/>
    </location>
</feature>
<accession>A0A316TXD6</accession>
<dbReference type="OrthoDB" id="10260897at2759"/>
<keyword evidence="7" id="KW-0342">GTP-binding</keyword>
<dbReference type="SUPFAM" id="SSF52540">
    <property type="entry name" value="P-loop containing nucleoside triphosphate hydrolases"/>
    <property type="match status" value="1"/>
</dbReference>
<evidence type="ECO:0000256" key="4">
    <source>
        <dbReference type="ARBA" id="ARBA00022741"/>
    </source>
</evidence>
<comment type="catalytic activity">
    <reaction evidence="9">
        <text>GTP + H2O = GDP + phosphate + H(+)</text>
        <dbReference type="Rhea" id="RHEA:19669"/>
        <dbReference type="ChEBI" id="CHEBI:15377"/>
        <dbReference type="ChEBI" id="CHEBI:15378"/>
        <dbReference type="ChEBI" id="CHEBI:37565"/>
        <dbReference type="ChEBI" id="CHEBI:43474"/>
        <dbReference type="ChEBI" id="CHEBI:58189"/>
    </reaction>
    <physiologicalReaction direction="left-to-right" evidence="9">
        <dbReference type="Rhea" id="RHEA:19670"/>
    </physiologicalReaction>
</comment>
<evidence type="ECO:0000256" key="6">
    <source>
        <dbReference type="ARBA" id="ARBA00022840"/>
    </source>
</evidence>
<dbReference type="SMART" id="SM00785">
    <property type="entry name" value="AARP2CN"/>
    <property type="match status" value="1"/>
</dbReference>
<feature type="compositionally biased region" description="Polar residues" evidence="11">
    <location>
        <begin position="584"/>
        <end position="594"/>
    </location>
</feature>
<dbReference type="Gene3D" id="3.40.50.300">
    <property type="entry name" value="P-loop containing nucleotide triphosphate hydrolases"/>
    <property type="match status" value="1"/>
</dbReference>
<feature type="compositionally biased region" description="Acidic residues" evidence="11">
    <location>
        <begin position="437"/>
        <end position="460"/>
    </location>
</feature>
<dbReference type="GO" id="GO:0000462">
    <property type="term" value="P:maturation of SSU-rRNA from tricistronic rRNA transcript (SSU-rRNA, 5.8S rRNA, LSU-rRNA)"/>
    <property type="evidence" value="ECO:0007669"/>
    <property type="project" value="TreeGrafter"/>
</dbReference>
<keyword evidence="4" id="KW-0547">Nucleotide-binding</keyword>
<dbReference type="GO" id="GO:0005654">
    <property type="term" value="C:nucleoplasm"/>
    <property type="evidence" value="ECO:0007669"/>
    <property type="project" value="UniProtKB-ARBA"/>
</dbReference>
<keyword evidence="14" id="KW-1185">Reference proteome</keyword>
<dbReference type="GO" id="GO:0005524">
    <property type="term" value="F:ATP binding"/>
    <property type="evidence" value="ECO:0007669"/>
    <property type="project" value="UniProtKB-KW"/>
</dbReference>
<dbReference type="PROSITE" id="PS51714">
    <property type="entry name" value="G_BMS1"/>
    <property type="match status" value="1"/>
</dbReference>
<dbReference type="Pfam" id="PF08142">
    <property type="entry name" value="AARP2CN"/>
    <property type="match status" value="1"/>
</dbReference>
<comment type="similarity">
    <text evidence="10">Belongs to the TRAFAC class translation factor GTPase superfamily. Bms1-like GTPase family. BMS1 subfamily.</text>
</comment>
<dbReference type="InterPro" id="IPR012948">
    <property type="entry name" value="AARP2CN"/>
</dbReference>
<protein>
    <submittedName>
        <fullName evidence="13">DUF663-domain-containing protein</fullName>
    </submittedName>
</protein>
<dbReference type="InterPro" id="IPR030387">
    <property type="entry name" value="G_Bms1/Tsr1_dom"/>
</dbReference>
<keyword evidence="5" id="KW-0378">Hydrolase</keyword>
<dbReference type="RefSeq" id="XP_025345097.1">
    <property type="nucleotide sequence ID" value="XM_025495608.1"/>
</dbReference>
<name>A0A316TXD6_9BASI</name>
<feature type="region of interest" description="Disordered" evidence="11">
    <location>
        <begin position="635"/>
        <end position="677"/>
    </location>
</feature>
<evidence type="ECO:0000256" key="9">
    <source>
        <dbReference type="ARBA" id="ARBA00049117"/>
    </source>
</evidence>
<organism evidence="13 14">
    <name type="scientific">Pseudomicrostroma glucosiphilum</name>
    <dbReference type="NCBI Taxonomy" id="1684307"/>
    <lineage>
        <taxon>Eukaryota</taxon>
        <taxon>Fungi</taxon>
        <taxon>Dikarya</taxon>
        <taxon>Basidiomycota</taxon>
        <taxon>Ustilaginomycotina</taxon>
        <taxon>Exobasidiomycetes</taxon>
        <taxon>Microstromatales</taxon>
        <taxon>Microstromatales incertae sedis</taxon>
        <taxon>Pseudomicrostroma</taxon>
    </lineage>
</organism>
<dbReference type="GeneID" id="37017342"/>
<dbReference type="GO" id="GO:0034511">
    <property type="term" value="F:U3 snoRNA binding"/>
    <property type="evidence" value="ECO:0007669"/>
    <property type="project" value="TreeGrafter"/>
</dbReference>
<feature type="compositionally biased region" description="Acidic residues" evidence="11">
    <location>
        <begin position="496"/>
        <end position="507"/>
    </location>
</feature>
<feature type="domain" description="Bms1-type G" evidence="12">
    <location>
        <begin position="74"/>
        <end position="238"/>
    </location>
</feature>